<dbReference type="Pfam" id="PF23909">
    <property type="entry name" value="DUF7251"/>
    <property type="match status" value="1"/>
</dbReference>
<evidence type="ECO:0000313" key="2">
    <source>
        <dbReference type="EMBL" id="ACH62126.1"/>
    </source>
</evidence>
<feature type="region of interest" description="Disordered" evidence="1">
    <location>
        <begin position="57"/>
        <end position="83"/>
    </location>
</feature>
<dbReference type="Proteomes" id="UP000001849">
    <property type="component" value="Segment"/>
</dbReference>
<evidence type="ECO:0000313" key="3">
    <source>
        <dbReference type="Proteomes" id="UP000001849"/>
    </source>
</evidence>
<reference evidence="2 3" key="1">
    <citation type="submission" date="2008-06" db="EMBL/GenBank/DDBJ databases">
        <authorList>
            <person name="Smith A.L."/>
            <person name="Paladin E.C."/>
            <person name="Jacobs-Sera D."/>
            <person name="Hendirx R.W."/>
            <person name="Hatfull G.F."/>
        </authorList>
    </citation>
    <scope>NUCLEOTIDE SEQUENCE [LARGE SCALE GENOMIC DNA]</scope>
</reference>
<sequence length="242" mass="26821">MSMPIQRHSDSYAPFMKDAAAYNARDRHAAIDDTEVADLLRGPSIMAGLMQRQAVDTRGMDPDSHAYHEHPAGGYRMDYYRDSPPELAEGEEARYEHNAQGIEDDDASGYNWGPEPSIDDSGVSDHPALQPLDQMLNQHESERYLHPREEPPAHFSQARHGAVAADGLAAKLAFPVQPAQPQQPAAPVWLGHTFAPSHRVALPWRDQIIQGTVTHLDGTNVGVRWDDGQHSVEEPSAIRPLY</sequence>
<accession>B5LJC9</accession>
<feature type="region of interest" description="Disordered" evidence="1">
    <location>
        <begin position="102"/>
        <end position="129"/>
    </location>
</feature>
<gene>
    <name evidence="2" type="primary">125</name>
    <name evidence="2" type="ORF">MYRNA_125</name>
</gene>
<dbReference type="RefSeq" id="YP_002225036.1">
    <property type="nucleotide sequence ID" value="NC_011273.1"/>
</dbReference>
<dbReference type="InterPro" id="IPR055675">
    <property type="entry name" value="DUF7251"/>
</dbReference>
<dbReference type="GeneID" id="6920829"/>
<protein>
    <submittedName>
        <fullName evidence="2">Uncharacterized protein</fullName>
    </submittedName>
</protein>
<dbReference type="KEGG" id="vg:6920829"/>
<keyword evidence="3" id="KW-1185">Reference proteome</keyword>
<feature type="compositionally biased region" description="Basic and acidic residues" evidence="1">
    <location>
        <begin position="58"/>
        <end position="71"/>
    </location>
</feature>
<proteinExistence type="predicted"/>
<organism evidence="2 3">
    <name type="scientific">Mycobacterium phage Myrna</name>
    <dbReference type="NCBI Taxonomy" id="546805"/>
    <lineage>
        <taxon>Viruses</taxon>
        <taxon>Duplodnaviria</taxon>
        <taxon>Heunggongvirae</taxon>
        <taxon>Uroviricota</taxon>
        <taxon>Caudoviricetes</taxon>
        <taxon>Ceeclamvirinae</taxon>
        <taxon>Myrnavirus</taxon>
        <taxon>Myrnavirus myrna</taxon>
    </lineage>
</organism>
<dbReference type="EMBL" id="EU826466">
    <property type="protein sequence ID" value="ACH62126.1"/>
    <property type="molecule type" value="Genomic_DNA"/>
</dbReference>
<name>B5LJC9_9CAUD</name>
<evidence type="ECO:0000256" key="1">
    <source>
        <dbReference type="SAM" id="MobiDB-lite"/>
    </source>
</evidence>